<dbReference type="OrthoDB" id="30958at2157"/>
<protein>
    <submittedName>
        <fullName evidence="7">Leucine/isoleucine/valine transporter permease subunit</fullName>
    </submittedName>
</protein>
<comment type="subcellular location">
    <subcellularLocation>
        <location evidence="1">Cell membrane</location>
        <topology evidence="1">Multi-pass membrane protein</topology>
    </subcellularLocation>
</comment>
<proteinExistence type="predicted"/>
<dbReference type="PANTHER" id="PTHR30482:SF17">
    <property type="entry name" value="ABC TRANSPORTER ATP-BINDING PROTEIN"/>
    <property type="match status" value="1"/>
</dbReference>
<evidence type="ECO:0000256" key="2">
    <source>
        <dbReference type="ARBA" id="ARBA00022475"/>
    </source>
</evidence>
<dbReference type="GO" id="GO:0015658">
    <property type="term" value="F:branched-chain amino acid transmembrane transporter activity"/>
    <property type="evidence" value="ECO:0007669"/>
    <property type="project" value="InterPro"/>
</dbReference>
<evidence type="ECO:0000313" key="8">
    <source>
        <dbReference type="Proteomes" id="UP000075321"/>
    </source>
</evidence>
<keyword evidence="5 6" id="KW-0472">Membrane</keyword>
<keyword evidence="3 6" id="KW-0812">Transmembrane</keyword>
<feature type="transmembrane region" description="Helical" evidence="6">
    <location>
        <begin position="243"/>
        <end position="263"/>
    </location>
</feature>
<feature type="transmembrane region" description="Helical" evidence="6">
    <location>
        <begin position="314"/>
        <end position="332"/>
    </location>
</feature>
<evidence type="ECO:0000256" key="3">
    <source>
        <dbReference type="ARBA" id="ARBA00022692"/>
    </source>
</evidence>
<evidence type="ECO:0000256" key="1">
    <source>
        <dbReference type="ARBA" id="ARBA00004651"/>
    </source>
</evidence>
<dbReference type="PANTHER" id="PTHR30482">
    <property type="entry name" value="HIGH-AFFINITY BRANCHED-CHAIN AMINO ACID TRANSPORT SYSTEM PERMEASE"/>
    <property type="match status" value="1"/>
</dbReference>
<evidence type="ECO:0000256" key="6">
    <source>
        <dbReference type="SAM" id="Phobius"/>
    </source>
</evidence>
<name>A0A151A8Y8_9EURY</name>
<keyword evidence="2" id="KW-1003">Cell membrane</keyword>
<feature type="transmembrane region" description="Helical" evidence="6">
    <location>
        <begin position="111"/>
        <end position="132"/>
    </location>
</feature>
<keyword evidence="8" id="KW-1185">Reference proteome</keyword>
<feature type="transmembrane region" description="Helical" evidence="6">
    <location>
        <begin position="283"/>
        <end position="307"/>
    </location>
</feature>
<evidence type="ECO:0000256" key="4">
    <source>
        <dbReference type="ARBA" id="ARBA00022989"/>
    </source>
</evidence>
<feature type="transmembrane region" description="Helical" evidence="6">
    <location>
        <begin position="66"/>
        <end position="91"/>
    </location>
</feature>
<evidence type="ECO:0000313" key="7">
    <source>
        <dbReference type="EMBL" id="KYH23847.1"/>
    </source>
</evidence>
<dbReference type="GO" id="GO:0005886">
    <property type="term" value="C:plasma membrane"/>
    <property type="evidence" value="ECO:0007669"/>
    <property type="project" value="UniProtKB-SubCell"/>
</dbReference>
<dbReference type="EMBL" id="LTAZ01000017">
    <property type="protein sequence ID" value="KYH23847.1"/>
    <property type="molecule type" value="Genomic_DNA"/>
</dbReference>
<keyword evidence="4 6" id="KW-1133">Transmembrane helix</keyword>
<reference evidence="7 8" key="1">
    <citation type="submission" date="2016-02" db="EMBL/GenBank/DDBJ databases">
        <title>Genome sequence of Halalkalicoccus paucihalophilus DSM 24557.</title>
        <authorList>
            <person name="Poehlein A."/>
            <person name="Daniel R."/>
        </authorList>
    </citation>
    <scope>NUCLEOTIDE SEQUENCE [LARGE SCALE GENOMIC DNA]</scope>
    <source>
        <strain evidence="7 8">DSM 24557</strain>
    </source>
</reference>
<dbReference type="Pfam" id="PF02653">
    <property type="entry name" value="BPD_transp_2"/>
    <property type="match status" value="1"/>
</dbReference>
<comment type="caution">
    <text evidence="7">The sequence shown here is derived from an EMBL/GenBank/DDBJ whole genome shotgun (WGS) entry which is preliminary data.</text>
</comment>
<dbReference type="InterPro" id="IPR043428">
    <property type="entry name" value="LivM-like"/>
</dbReference>
<dbReference type="PATRIC" id="fig|1008153.3.peg.4199"/>
<evidence type="ECO:0000256" key="5">
    <source>
        <dbReference type="ARBA" id="ARBA00023136"/>
    </source>
</evidence>
<dbReference type="Proteomes" id="UP000075321">
    <property type="component" value="Unassembled WGS sequence"/>
</dbReference>
<feature type="transmembrane region" description="Helical" evidence="6">
    <location>
        <begin position="139"/>
        <end position="158"/>
    </location>
</feature>
<dbReference type="RefSeq" id="WP_066385554.1">
    <property type="nucleotide sequence ID" value="NZ_LTAZ01000017.1"/>
</dbReference>
<accession>A0A151A8Y8</accession>
<feature type="transmembrane region" description="Helical" evidence="6">
    <location>
        <begin position="195"/>
        <end position="215"/>
    </location>
</feature>
<dbReference type="CDD" id="cd06581">
    <property type="entry name" value="TM_PBP1_LivM_like"/>
    <property type="match status" value="1"/>
</dbReference>
<gene>
    <name evidence="7" type="ORF">HAPAU_39260</name>
</gene>
<feature type="transmembrane region" description="Helical" evidence="6">
    <location>
        <begin position="35"/>
        <end position="54"/>
    </location>
</feature>
<sequence length="367" mass="39312">MKSVMNLAADLKTAIGIGETTGPIGEQVLSSQGRLAALVVAGVLAVFAPVAQAFEPFWLNILTRMLVFALLALSLDFVFGYAGLLSFGHAAMFGAGGYAAALAIREVTTNALVVLPASMLVGVAVAAFIGWFSVRAKGIYFAMLTLAFAQMFYVIVFTDLPATVLDVETITGGDDGLFGIPLYEAIGIDFTSRLLYFYLTLVLVLVSFAVLVRVANSPFGRTMQGIRENEERMQFIGYDVQRYKLLAFSISGGFAGLAGGLYVPFQSVAQPGLLHWTISGELVVMLLLGGMGTLWGPMLGGALVIYLEERLAGFATWEIILGSVFVVVVIFAPRGLAGTLISIKNDPRNTITHVKQALRNYVEKVRG</sequence>
<dbReference type="InterPro" id="IPR001851">
    <property type="entry name" value="ABC_transp_permease"/>
</dbReference>
<dbReference type="AlphaFoldDB" id="A0A151A8Y8"/>
<organism evidence="7 8">
    <name type="scientific">Halalkalicoccus paucihalophilus</name>
    <dbReference type="NCBI Taxonomy" id="1008153"/>
    <lineage>
        <taxon>Archaea</taxon>
        <taxon>Methanobacteriati</taxon>
        <taxon>Methanobacteriota</taxon>
        <taxon>Stenosarchaea group</taxon>
        <taxon>Halobacteria</taxon>
        <taxon>Halobacteriales</taxon>
        <taxon>Halococcaceae</taxon>
        <taxon>Halalkalicoccus</taxon>
    </lineage>
</organism>